<gene>
    <name evidence="2" type="ORF">Adt_35077</name>
</gene>
<evidence type="ECO:0000313" key="3">
    <source>
        <dbReference type="Proteomes" id="UP001604336"/>
    </source>
</evidence>
<dbReference type="Proteomes" id="UP001604336">
    <property type="component" value="Unassembled WGS sequence"/>
</dbReference>
<organism evidence="2 3">
    <name type="scientific">Abeliophyllum distichum</name>
    <dbReference type="NCBI Taxonomy" id="126358"/>
    <lineage>
        <taxon>Eukaryota</taxon>
        <taxon>Viridiplantae</taxon>
        <taxon>Streptophyta</taxon>
        <taxon>Embryophyta</taxon>
        <taxon>Tracheophyta</taxon>
        <taxon>Spermatophyta</taxon>
        <taxon>Magnoliopsida</taxon>
        <taxon>eudicotyledons</taxon>
        <taxon>Gunneridae</taxon>
        <taxon>Pentapetalae</taxon>
        <taxon>asterids</taxon>
        <taxon>lamiids</taxon>
        <taxon>Lamiales</taxon>
        <taxon>Oleaceae</taxon>
        <taxon>Forsythieae</taxon>
        <taxon>Abeliophyllum</taxon>
    </lineage>
</organism>
<comment type="caution">
    <text evidence="2">The sequence shown here is derived from an EMBL/GenBank/DDBJ whole genome shotgun (WGS) entry which is preliminary data.</text>
</comment>
<reference evidence="3" key="1">
    <citation type="submission" date="2024-07" db="EMBL/GenBank/DDBJ databases">
        <title>Two chromosome-level genome assemblies of Korean endemic species Abeliophyllum distichum and Forsythia ovata (Oleaceae).</title>
        <authorList>
            <person name="Jang H."/>
        </authorList>
    </citation>
    <scope>NUCLEOTIDE SEQUENCE [LARGE SCALE GENOMIC DNA]</scope>
</reference>
<accession>A0ABD1QHQ7</accession>
<dbReference type="AlphaFoldDB" id="A0ABD1QHQ7"/>
<sequence>MALPPGTRPNCSLAPPLPPRSMASLFGPPTRDSVKLKLGNTLISKEHRLAAWPSHLGLDQTAAWLLPYVQDASPRSLAFPPGTRTNFRLAPSLPPRSNASLLGAPSWDTAKLQIGSSLTSKEHRLTVLPFHLGLTQTADWLLPYLQGASPRCLAFLPLTRPYCSLALSLPPMSIASLLGPPAWDSAKLQLSSFLTSKMLHLAAWPSQLGLRQTSDWLLTYL</sequence>
<dbReference type="EMBL" id="JBFOLK010000011">
    <property type="protein sequence ID" value="KAL2474341.1"/>
    <property type="molecule type" value="Genomic_DNA"/>
</dbReference>
<evidence type="ECO:0000256" key="1">
    <source>
        <dbReference type="SAM" id="MobiDB-lite"/>
    </source>
</evidence>
<feature type="region of interest" description="Disordered" evidence="1">
    <location>
        <begin position="1"/>
        <end position="23"/>
    </location>
</feature>
<keyword evidence="3" id="KW-1185">Reference proteome</keyword>
<name>A0ABD1QHQ7_9LAMI</name>
<protein>
    <submittedName>
        <fullName evidence="2">Uncharacterized protein</fullName>
    </submittedName>
</protein>
<evidence type="ECO:0000313" key="2">
    <source>
        <dbReference type="EMBL" id="KAL2474341.1"/>
    </source>
</evidence>
<proteinExistence type="predicted"/>